<organism evidence="3 4">
    <name type="scientific">Halomonas cupida</name>
    <dbReference type="NCBI Taxonomy" id="44933"/>
    <lineage>
        <taxon>Bacteria</taxon>
        <taxon>Pseudomonadati</taxon>
        <taxon>Pseudomonadota</taxon>
        <taxon>Gammaproteobacteria</taxon>
        <taxon>Oceanospirillales</taxon>
        <taxon>Halomonadaceae</taxon>
        <taxon>Halomonas</taxon>
    </lineage>
</organism>
<dbReference type="SUPFAM" id="SSF53807">
    <property type="entry name" value="Helical backbone' metal receptor"/>
    <property type="match status" value="1"/>
</dbReference>
<accession>A0A1M7FYE6</accession>
<evidence type="ECO:0000313" key="4">
    <source>
        <dbReference type="Proteomes" id="UP000184123"/>
    </source>
</evidence>
<dbReference type="RefSeq" id="WP_073435159.1">
    <property type="nucleotide sequence ID" value="NZ_BJXU01000049.1"/>
</dbReference>
<dbReference type="InterPro" id="IPR002491">
    <property type="entry name" value="ABC_transptr_periplasmic_BD"/>
</dbReference>
<dbReference type="EMBL" id="FRCA01000005">
    <property type="protein sequence ID" value="SHM08649.1"/>
    <property type="molecule type" value="Genomic_DNA"/>
</dbReference>
<feature type="signal peptide" evidence="1">
    <location>
        <begin position="1"/>
        <end position="26"/>
    </location>
</feature>
<dbReference type="Gene3D" id="3.40.50.1980">
    <property type="entry name" value="Nitrogenase molybdenum iron protein domain"/>
    <property type="match status" value="2"/>
</dbReference>
<evidence type="ECO:0000313" key="3">
    <source>
        <dbReference type="EMBL" id="SHM08649.1"/>
    </source>
</evidence>
<dbReference type="PANTHER" id="PTHR30535">
    <property type="entry name" value="VITAMIN B12-BINDING PROTEIN"/>
    <property type="match status" value="1"/>
</dbReference>
<reference evidence="3 4" key="1">
    <citation type="submission" date="2016-11" db="EMBL/GenBank/DDBJ databases">
        <authorList>
            <person name="Jaros S."/>
            <person name="Januszkiewicz K."/>
            <person name="Wedrychowicz H."/>
        </authorList>
    </citation>
    <scope>NUCLEOTIDE SEQUENCE [LARGE SCALE GENOMIC DNA]</scope>
    <source>
        <strain evidence="3 4">DSM 4740</strain>
    </source>
</reference>
<keyword evidence="1" id="KW-0732">Signal</keyword>
<gene>
    <name evidence="3" type="ORF">SAMN05660971_02104</name>
</gene>
<dbReference type="AlphaFoldDB" id="A0A1M7FYE6"/>
<dbReference type="Proteomes" id="UP000184123">
    <property type="component" value="Unassembled WGS sequence"/>
</dbReference>
<dbReference type="STRING" id="44933.SAMN05660971_02104"/>
<proteinExistence type="predicted"/>
<dbReference type="Pfam" id="PF01497">
    <property type="entry name" value="Peripla_BP_2"/>
    <property type="match status" value="1"/>
</dbReference>
<dbReference type="PANTHER" id="PTHR30535:SF4">
    <property type="entry name" value="HEMIN-BINDING PERIPLASMIC PROTEIN HMUT"/>
    <property type="match status" value="1"/>
</dbReference>
<dbReference type="OrthoDB" id="9797736at2"/>
<evidence type="ECO:0000259" key="2">
    <source>
        <dbReference type="PROSITE" id="PS50983"/>
    </source>
</evidence>
<dbReference type="InterPro" id="IPR050902">
    <property type="entry name" value="ABC_Transporter_SBP"/>
</dbReference>
<dbReference type="PROSITE" id="PS50983">
    <property type="entry name" value="FE_B12_PBP"/>
    <property type="match status" value="1"/>
</dbReference>
<name>A0A1M7FYE6_9GAMM</name>
<evidence type="ECO:0000256" key="1">
    <source>
        <dbReference type="SAM" id="SignalP"/>
    </source>
</evidence>
<protein>
    <submittedName>
        <fullName evidence="3">Iron complex transport system substrate-binding protein</fullName>
    </submittedName>
</protein>
<feature type="domain" description="Fe/B12 periplasmic-binding" evidence="2">
    <location>
        <begin position="29"/>
        <end position="287"/>
    </location>
</feature>
<sequence>MMTLQQRIPFLVLLLALVLCSHTVAASPRTLVLGSDVAEIVAALGESDNVIARDDTVDWPAELASLPSIGYLRNLSGESVLSLAPQRVIAAQAAGPREVLAQIEASGVELIHFEQSPQLDNLPARIDTLAAIYGKQAEGKALIEELDRSREQLAALPPLDGLKVMFVLHHGGMTPMVAGQGTLAHQLVERLGATNAFAGMQGYRPISAEGLVPAAPDVVILPADGLAALGGPEGLWQLPGLSLTPAGKAHHYVAINSGALLGMGLRTTDALIALHGQLAALTDDLSP</sequence>
<feature type="chain" id="PRO_5012794005" evidence="1">
    <location>
        <begin position="27"/>
        <end position="287"/>
    </location>
</feature>